<organism evidence="3 4">
    <name type="scientific">Salinicoccus jeotgali</name>
    <dbReference type="NCBI Taxonomy" id="381634"/>
    <lineage>
        <taxon>Bacteria</taxon>
        <taxon>Bacillati</taxon>
        <taxon>Bacillota</taxon>
        <taxon>Bacilli</taxon>
        <taxon>Bacillales</taxon>
        <taxon>Staphylococcaceae</taxon>
        <taxon>Salinicoccus</taxon>
    </lineage>
</organism>
<dbReference type="InterPro" id="IPR036866">
    <property type="entry name" value="RibonucZ/Hydroxyglut_hydro"/>
</dbReference>
<dbReference type="SUPFAM" id="SSF56281">
    <property type="entry name" value="Metallo-hydrolase/oxidoreductase"/>
    <property type="match status" value="1"/>
</dbReference>
<dbReference type="SMART" id="SM00849">
    <property type="entry name" value="Lactamase_B"/>
    <property type="match status" value="1"/>
</dbReference>
<comment type="caution">
    <text evidence="3">The sequence shown here is derived from an EMBL/GenBank/DDBJ whole genome shotgun (WGS) entry which is preliminary data.</text>
</comment>
<dbReference type="Gene3D" id="3.60.15.10">
    <property type="entry name" value="Ribonuclease Z/Hydroxyacylglutathione hydrolase-like"/>
    <property type="match status" value="1"/>
</dbReference>
<protein>
    <submittedName>
        <fullName evidence="3">MBL fold metallo-hydrolase</fullName>
    </submittedName>
</protein>
<evidence type="ECO:0000256" key="1">
    <source>
        <dbReference type="ARBA" id="ARBA00022833"/>
    </source>
</evidence>
<dbReference type="EMBL" id="BAABCK010000068">
    <property type="protein sequence ID" value="GAA3732127.1"/>
    <property type="molecule type" value="Genomic_DNA"/>
</dbReference>
<sequence>MKVTIVGMWNGFPKYSEPTSGCLVQKNGVNLLIDAGSGVAGQIQKYVDIHAIDHIFLTHYHHDHAGDIQAFVLARKLTREHKRTNRNLKIYGPEGGLPVREIRRAQYSTFQPIRAQKTYTVGPFKLEFHRNEHSTETYAIRVTDDTGAVLVYTSDTCYRGSLVRFAFGADLLITDCRLYEGHDGKVEGHMNAEEAGRLASKADTSKTILTNLPHHGALEVLLDSANQHSIKNVRLAEVGMQVEI</sequence>
<proteinExistence type="predicted"/>
<evidence type="ECO:0000313" key="4">
    <source>
        <dbReference type="Proteomes" id="UP001500920"/>
    </source>
</evidence>
<gene>
    <name evidence="3" type="ORF">GCM10022378_20490</name>
</gene>
<reference evidence="4" key="1">
    <citation type="journal article" date="2019" name="Int. J. Syst. Evol. Microbiol.">
        <title>The Global Catalogue of Microorganisms (GCM) 10K type strain sequencing project: providing services to taxonomists for standard genome sequencing and annotation.</title>
        <authorList>
            <consortium name="The Broad Institute Genomics Platform"/>
            <consortium name="The Broad Institute Genome Sequencing Center for Infectious Disease"/>
            <person name="Wu L."/>
            <person name="Ma J."/>
        </authorList>
    </citation>
    <scope>NUCLEOTIDE SEQUENCE [LARGE SCALE GENOMIC DNA]</scope>
    <source>
        <strain evidence="4">JCM 16981</strain>
    </source>
</reference>
<evidence type="ECO:0000259" key="2">
    <source>
        <dbReference type="SMART" id="SM00849"/>
    </source>
</evidence>
<accession>A0ABP7F5T5</accession>
<keyword evidence="4" id="KW-1185">Reference proteome</keyword>
<dbReference type="Pfam" id="PF12706">
    <property type="entry name" value="Lactamase_B_2"/>
    <property type="match status" value="1"/>
</dbReference>
<dbReference type="PANTHER" id="PTHR46018:SF4">
    <property type="entry name" value="METALLO-HYDROLASE YHFI-RELATED"/>
    <property type="match status" value="1"/>
</dbReference>
<dbReference type="RefSeq" id="WP_344704106.1">
    <property type="nucleotide sequence ID" value="NZ_BAABCK010000068.1"/>
</dbReference>
<dbReference type="InterPro" id="IPR001279">
    <property type="entry name" value="Metallo-B-lactamas"/>
</dbReference>
<keyword evidence="1" id="KW-0862">Zinc</keyword>
<name>A0ABP7F5T5_9STAP</name>
<evidence type="ECO:0000313" key="3">
    <source>
        <dbReference type="EMBL" id="GAA3732127.1"/>
    </source>
</evidence>
<dbReference type="CDD" id="cd07716">
    <property type="entry name" value="RNaseZ_short-form-like_MBL-fold"/>
    <property type="match status" value="1"/>
</dbReference>
<feature type="domain" description="Metallo-beta-lactamase" evidence="2">
    <location>
        <begin position="18"/>
        <end position="212"/>
    </location>
</feature>
<dbReference type="PANTHER" id="PTHR46018">
    <property type="entry name" value="ZINC PHOSPHODIESTERASE ELAC PROTEIN 1"/>
    <property type="match status" value="1"/>
</dbReference>
<dbReference type="Proteomes" id="UP001500920">
    <property type="component" value="Unassembled WGS sequence"/>
</dbReference>